<sequence>MKARFNRSGRGWRSVEVVVTARHTEGHHRAIVTVTQRDGTRHILELNRTQAFQFADEIVDALETGGDTP</sequence>
<reference evidence="1" key="1">
    <citation type="submission" date="2022-05" db="EMBL/GenBank/DDBJ databases">
        <title>Corynebacterium sp. TA-R-1 sp. nov., isolated from human feces.</title>
        <authorList>
            <person name="Shamsuzzaman M."/>
            <person name="Dahal R.H."/>
        </authorList>
    </citation>
    <scope>NUCLEOTIDE SEQUENCE</scope>
    <source>
        <strain evidence="1">TA-R-1</strain>
    </source>
</reference>
<keyword evidence="2" id="KW-1185">Reference proteome</keyword>
<evidence type="ECO:0000313" key="2">
    <source>
        <dbReference type="Proteomes" id="UP001204000"/>
    </source>
</evidence>
<evidence type="ECO:0000313" key="1">
    <source>
        <dbReference type="EMBL" id="MCP1386941.1"/>
    </source>
</evidence>
<proteinExistence type="predicted"/>
<dbReference type="RefSeq" id="WP_253575760.1">
    <property type="nucleotide sequence ID" value="NZ_JAMFTQ010000001.1"/>
</dbReference>
<name>A0ABT1FYW1_9CORY</name>
<comment type="caution">
    <text evidence="1">The sequence shown here is derived from an EMBL/GenBank/DDBJ whole genome shotgun (WGS) entry which is preliminary data.</text>
</comment>
<accession>A0ABT1FYW1</accession>
<gene>
    <name evidence="1" type="ORF">M5J20_01860</name>
</gene>
<dbReference type="EMBL" id="JAMFTQ010000001">
    <property type="protein sequence ID" value="MCP1386941.1"/>
    <property type="molecule type" value="Genomic_DNA"/>
</dbReference>
<organism evidence="1 2">
    <name type="scientific">Corynebacterium stercoris</name>
    <dbReference type="NCBI Taxonomy" id="2943490"/>
    <lineage>
        <taxon>Bacteria</taxon>
        <taxon>Bacillati</taxon>
        <taxon>Actinomycetota</taxon>
        <taxon>Actinomycetes</taxon>
        <taxon>Mycobacteriales</taxon>
        <taxon>Corynebacteriaceae</taxon>
        <taxon>Corynebacterium</taxon>
    </lineage>
</organism>
<protein>
    <submittedName>
        <fullName evidence="1">Uncharacterized protein</fullName>
    </submittedName>
</protein>
<dbReference type="Proteomes" id="UP001204000">
    <property type="component" value="Unassembled WGS sequence"/>
</dbReference>